<protein>
    <recommendedName>
        <fullName evidence="1 7">Imidazolonepropionase</fullName>
        <ecNumber evidence="1 7">3.5.2.7</ecNumber>
    </recommendedName>
    <alternativeName>
        <fullName evidence="7">Imidazolone-5-propionate hydrolase</fullName>
    </alternativeName>
</protein>
<feature type="binding site" evidence="7">
    <location>
        <position position="306"/>
    </location>
    <ligand>
        <name>Zn(2+)</name>
        <dbReference type="ChEBI" id="CHEBI:29105"/>
    </ligand>
</feature>
<dbReference type="InterPro" id="IPR006680">
    <property type="entry name" value="Amidohydro-rel"/>
</dbReference>
<evidence type="ECO:0000256" key="1">
    <source>
        <dbReference type="ARBA" id="ARBA00012864"/>
    </source>
</evidence>
<dbReference type="GO" id="GO:0019557">
    <property type="term" value="P:L-histidine catabolic process to glutamate and formate"/>
    <property type="evidence" value="ECO:0007669"/>
    <property type="project" value="UniProtKB-UniPathway"/>
</dbReference>
<evidence type="ECO:0000313" key="10">
    <source>
        <dbReference type="Proteomes" id="UP000265419"/>
    </source>
</evidence>
<feature type="binding site" evidence="7">
    <location>
        <position position="311"/>
    </location>
    <ligand>
        <name>4-imidazolone-5-propanoate</name>
        <dbReference type="ChEBI" id="CHEBI:77893"/>
    </ligand>
</feature>
<dbReference type="InterPro" id="IPR011059">
    <property type="entry name" value="Metal-dep_hydrolase_composite"/>
</dbReference>
<feature type="binding site" evidence="7">
    <location>
        <position position="74"/>
    </location>
    <ligand>
        <name>4-imidazolone-5-propanoate</name>
        <dbReference type="ChEBI" id="CHEBI:77893"/>
    </ligand>
</feature>
<keyword evidence="7" id="KW-0963">Cytoplasm</keyword>
<dbReference type="Gene3D" id="3.20.20.140">
    <property type="entry name" value="Metal-dependent hydrolases"/>
    <property type="match status" value="1"/>
</dbReference>
<comment type="catalytic activity">
    <reaction evidence="7">
        <text>4-imidazolone-5-propanoate + H2O = N-formimidoyl-L-glutamate</text>
        <dbReference type="Rhea" id="RHEA:23660"/>
        <dbReference type="ChEBI" id="CHEBI:15377"/>
        <dbReference type="ChEBI" id="CHEBI:58928"/>
        <dbReference type="ChEBI" id="CHEBI:77893"/>
        <dbReference type="EC" id="3.5.2.7"/>
    </reaction>
</comment>
<dbReference type="HAMAP" id="MF_00372">
    <property type="entry name" value="HutI"/>
    <property type="match status" value="1"/>
</dbReference>
<dbReference type="UniPathway" id="UPA00379">
    <property type="reaction ID" value="UER00551"/>
</dbReference>
<feature type="binding site" evidence="7">
    <location>
        <position position="67"/>
    </location>
    <ligand>
        <name>Zn(2+)</name>
        <dbReference type="ChEBI" id="CHEBI:29105"/>
    </ligand>
</feature>
<feature type="binding site" evidence="7">
    <location>
        <position position="220"/>
    </location>
    <ligand>
        <name>Fe(3+)</name>
        <dbReference type="ChEBI" id="CHEBI:29034"/>
    </ligand>
</feature>
<keyword evidence="5 7" id="KW-0862">Zinc</keyword>
<evidence type="ECO:0000256" key="3">
    <source>
        <dbReference type="ARBA" id="ARBA00022801"/>
    </source>
</evidence>
<comment type="subcellular location">
    <subcellularLocation>
        <location evidence="7">Cytoplasm</location>
    </subcellularLocation>
</comment>
<evidence type="ECO:0000256" key="2">
    <source>
        <dbReference type="ARBA" id="ARBA00022723"/>
    </source>
</evidence>
<comment type="function">
    <text evidence="7">Catalyzes the hydrolytic cleavage of the carbon-nitrogen bond in imidazolone-5-propanoate to yield N-formimidoyl-L-glutamate. It is the third step in the universal histidine degradation pathway.</text>
</comment>
<dbReference type="GO" id="GO:0019556">
    <property type="term" value="P:L-histidine catabolic process to glutamate and formamide"/>
    <property type="evidence" value="ECO:0007669"/>
    <property type="project" value="UniProtKB-UniPathway"/>
</dbReference>
<evidence type="ECO:0000259" key="8">
    <source>
        <dbReference type="Pfam" id="PF01979"/>
    </source>
</evidence>
<keyword evidence="2 7" id="KW-0479">Metal-binding</keyword>
<feature type="binding site" evidence="7">
    <location>
        <position position="220"/>
    </location>
    <ligand>
        <name>Zn(2+)</name>
        <dbReference type="ChEBI" id="CHEBI:29105"/>
    </ligand>
</feature>
<dbReference type="GO" id="GO:0005506">
    <property type="term" value="F:iron ion binding"/>
    <property type="evidence" value="ECO:0007669"/>
    <property type="project" value="UniProtKB-UniRule"/>
</dbReference>
<keyword evidence="4 7" id="KW-0369">Histidine metabolism</keyword>
<dbReference type="InterPro" id="IPR032466">
    <property type="entry name" value="Metal_Hydrolase"/>
</dbReference>
<feature type="binding site" evidence="7">
    <location>
        <position position="310"/>
    </location>
    <ligand>
        <name>N-formimidoyl-L-glutamate</name>
        <dbReference type="ChEBI" id="CHEBI:58928"/>
    </ligand>
</feature>
<evidence type="ECO:0000256" key="5">
    <source>
        <dbReference type="ARBA" id="ARBA00022833"/>
    </source>
</evidence>
<feature type="binding site" evidence="7">
    <location>
        <position position="308"/>
    </location>
    <ligand>
        <name>N-formimidoyl-L-glutamate</name>
        <dbReference type="ChEBI" id="CHEBI:58928"/>
    </ligand>
</feature>
<comment type="pathway">
    <text evidence="7">Amino-acid degradation; L-histidine degradation into L-glutamate; N-formimidoyl-L-glutamate from L-histidine: step 3/3.</text>
</comment>
<comment type="similarity">
    <text evidence="7">Belongs to the metallo-dependent hydrolases superfamily. HutI family.</text>
</comment>
<feature type="binding site" evidence="7">
    <location>
        <position position="159"/>
    </location>
    <ligand>
        <name>4-imidazolone-5-propanoate</name>
        <dbReference type="ChEBI" id="CHEBI:77893"/>
    </ligand>
</feature>
<dbReference type="EMBL" id="QQXK01000040">
    <property type="protein sequence ID" value="RII41019.1"/>
    <property type="molecule type" value="Genomic_DNA"/>
</dbReference>
<feature type="binding site" evidence="7">
    <location>
        <position position="132"/>
    </location>
    <ligand>
        <name>N-formimidoyl-L-glutamate</name>
        <dbReference type="ChEBI" id="CHEBI:58928"/>
    </ligand>
</feature>
<keyword evidence="3 7" id="KW-0378">Hydrolase</keyword>
<feature type="binding site" evidence="7">
    <location>
        <position position="223"/>
    </location>
    <ligand>
        <name>4-imidazolone-5-propanoate</name>
        <dbReference type="ChEBI" id="CHEBI:77893"/>
    </ligand>
</feature>
<dbReference type="InterPro" id="IPR005920">
    <property type="entry name" value="HutI"/>
</dbReference>
<organism evidence="9 10">
    <name type="scientific">Galactobacter valiniphilus</name>
    <dbReference type="NCBI Taxonomy" id="2676122"/>
    <lineage>
        <taxon>Bacteria</taxon>
        <taxon>Bacillati</taxon>
        <taxon>Actinomycetota</taxon>
        <taxon>Actinomycetes</taxon>
        <taxon>Micrococcales</taxon>
        <taxon>Micrococcaceae</taxon>
        <taxon>Galactobacter</taxon>
    </lineage>
</organism>
<keyword evidence="6 7" id="KW-0408">Iron</keyword>
<feature type="domain" description="Amidohydrolase-related" evidence="8">
    <location>
        <begin position="57"/>
        <end position="357"/>
    </location>
</feature>
<feature type="binding site" evidence="7">
    <location>
        <position position="132"/>
    </location>
    <ligand>
        <name>4-imidazolone-5-propanoate</name>
        <dbReference type="ChEBI" id="CHEBI:77893"/>
    </ligand>
</feature>
<feature type="binding site" evidence="7">
    <location>
        <position position="65"/>
    </location>
    <ligand>
        <name>Zn(2+)</name>
        <dbReference type="ChEBI" id="CHEBI:29105"/>
    </ligand>
</feature>
<sequence length="411" mass="42046">MSSLLLTGIAELTTVEESTGVLRDAAVVVEDGRFAWVGRAQDAPAADDARDLGGRAALPGWVDSHSHLVFDGDRSAEFEARMAGRDYAAGGIQVTTDATRAADDAGLASLLAQRVRAASAGGTTYLETKTGYGLTVPDEARSAALAAAAVDEVTFLGAHLVPTGADPEQYTQLVCGDMLEAVAPHARWIDVFCERGAFTPAQSRRVLEAGRAAGLGLRVHGNQLGPGAGVDLAVELGAASVDHVNHLSDEDLARLGASGTGAGGVKVEGTETVATVLPACDLSTRAPLAPAKRLLQAGATIAIASNCNPGTSYTSSMNFCVGTAVLQMGLSLAEAIEAATLGGARALRADRESLAAGTRPRASGSEAPIGRIAVGHRADLHVLDAPAAIHLAYRPGMPLTHAVWRAGERVA</sequence>
<evidence type="ECO:0000256" key="6">
    <source>
        <dbReference type="ARBA" id="ARBA00023004"/>
    </source>
</evidence>
<dbReference type="GO" id="GO:0050480">
    <property type="term" value="F:imidazolonepropionase activity"/>
    <property type="evidence" value="ECO:0007669"/>
    <property type="project" value="UniProtKB-UniRule"/>
</dbReference>
<reference evidence="9 10" key="1">
    <citation type="submission" date="2018-07" db="EMBL/GenBank/DDBJ databases">
        <title>Arthrobacter sp. nov., isolated from raw cow's milk with high bacterial count.</title>
        <authorList>
            <person name="Hahne J."/>
            <person name="Isele D."/>
            <person name="Lipski A."/>
        </authorList>
    </citation>
    <scope>NUCLEOTIDE SEQUENCE [LARGE SCALE GENOMIC DNA]</scope>
    <source>
        <strain evidence="9 10">JZ R-35</strain>
    </source>
</reference>
<dbReference type="PANTHER" id="PTHR42752:SF1">
    <property type="entry name" value="IMIDAZOLONEPROPIONASE-RELATED"/>
    <property type="match status" value="1"/>
</dbReference>
<keyword evidence="10" id="KW-1185">Reference proteome</keyword>
<name>A0A399JA05_9MICC</name>
<evidence type="ECO:0000313" key="9">
    <source>
        <dbReference type="EMBL" id="RII41019.1"/>
    </source>
</evidence>
<feature type="binding site" evidence="7">
    <location>
        <position position="67"/>
    </location>
    <ligand>
        <name>Fe(3+)</name>
        <dbReference type="ChEBI" id="CHEBI:29034"/>
    </ligand>
</feature>
<comment type="cofactor">
    <cofactor evidence="7">
        <name>Zn(2+)</name>
        <dbReference type="ChEBI" id="CHEBI:29105"/>
    </cofactor>
    <cofactor evidence="7">
        <name>Fe(3+)</name>
        <dbReference type="ChEBI" id="CHEBI:29034"/>
    </cofactor>
    <text evidence="7">Binds 1 zinc or iron ion per subunit.</text>
</comment>
<comment type="caution">
    <text evidence="9">The sequence shown here is derived from an EMBL/GenBank/DDBJ whole genome shotgun (WGS) entry which is preliminary data.</text>
</comment>
<dbReference type="PANTHER" id="PTHR42752">
    <property type="entry name" value="IMIDAZOLONEPROPIONASE"/>
    <property type="match status" value="1"/>
</dbReference>
<dbReference type="GO" id="GO:0005737">
    <property type="term" value="C:cytoplasm"/>
    <property type="evidence" value="ECO:0007669"/>
    <property type="project" value="UniProtKB-SubCell"/>
</dbReference>
<dbReference type="Gene3D" id="2.30.40.10">
    <property type="entry name" value="Urease, subunit C, domain 1"/>
    <property type="match status" value="1"/>
</dbReference>
<dbReference type="RefSeq" id="WP_119425889.1">
    <property type="nucleotide sequence ID" value="NZ_QQXK01000040.1"/>
</dbReference>
<evidence type="ECO:0000256" key="4">
    <source>
        <dbReference type="ARBA" id="ARBA00022808"/>
    </source>
</evidence>
<dbReference type="Pfam" id="PF01979">
    <property type="entry name" value="Amidohydro_1"/>
    <property type="match status" value="1"/>
</dbReference>
<accession>A0A399JA05</accession>
<dbReference type="SUPFAM" id="SSF51556">
    <property type="entry name" value="Metallo-dependent hydrolases"/>
    <property type="match status" value="1"/>
</dbReference>
<dbReference type="EC" id="3.5.2.7" evidence="1 7"/>
<dbReference type="SUPFAM" id="SSF51338">
    <property type="entry name" value="Composite domain of metallo-dependent hydrolases"/>
    <property type="match status" value="1"/>
</dbReference>
<proteinExistence type="inferred from homology"/>
<gene>
    <name evidence="7" type="primary">hutI</name>
    <name evidence="9" type="ORF">DWB68_14785</name>
</gene>
<dbReference type="Proteomes" id="UP000265419">
    <property type="component" value="Unassembled WGS sequence"/>
</dbReference>
<dbReference type="GO" id="GO:0008270">
    <property type="term" value="F:zinc ion binding"/>
    <property type="evidence" value="ECO:0007669"/>
    <property type="project" value="UniProtKB-UniRule"/>
</dbReference>
<feature type="binding site" evidence="7">
    <location>
        <position position="306"/>
    </location>
    <ligand>
        <name>Fe(3+)</name>
        <dbReference type="ChEBI" id="CHEBI:29034"/>
    </ligand>
</feature>
<evidence type="ECO:0000256" key="7">
    <source>
        <dbReference type="HAMAP-Rule" id="MF_00372"/>
    </source>
</evidence>
<dbReference type="AlphaFoldDB" id="A0A399JA05"/>
<feature type="binding site" evidence="7">
    <location>
        <position position="65"/>
    </location>
    <ligand>
        <name>Fe(3+)</name>
        <dbReference type="ChEBI" id="CHEBI:29034"/>
    </ligand>
</feature>